<sequence length="156" mass="17403">MIEINADAEAIIKRAILSFVATVNEDGTPNLSPKASLTVRNGVLYFADIASPSTIRNLKRNPAVEINVIDIFERRGYRFKGHASILPPGVDEHSMIADWVRATNGLEYPVDHVVRIETISITPLLSPAHVFAEPARSQDEIRNTYYQKYGVERIGE</sequence>
<accession>A0AB73I8W1</accession>
<gene>
    <name evidence="2" type="ORF">J2793_001894</name>
</gene>
<dbReference type="RefSeq" id="WP_087754671.1">
    <property type="nucleotide sequence ID" value="NZ_JAURTK010000002.1"/>
</dbReference>
<dbReference type="Gene3D" id="2.30.110.10">
    <property type="entry name" value="Electron Transport, Fmn-binding Protein, Chain A"/>
    <property type="match status" value="1"/>
</dbReference>
<evidence type="ECO:0000259" key="1">
    <source>
        <dbReference type="Pfam" id="PF01243"/>
    </source>
</evidence>
<dbReference type="AlphaFoldDB" id="A0AB73I8W1"/>
<proteinExistence type="predicted"/>
<dbReference type="InterPro" id="IPR012349">
    <property type="entry name" value="Split_barrel_FMN-bd"/>
</dbReference>
<dbReference type="Pfam" id="PF01243">
    <property type="entry name" value="PNPOx_N"/>
    <property type="match status" value="1"/>
</dbReference>
<name>A0AB73I8W1_9BURK</name>
<dbReference type="InterPro" id="IPR011576">
    <property type="entry name" value="Pyridox_Oxase_N"/>
</dbReference>
<protein>
    <submittedName>
        <fullName evidence="2">Pyridoxine 5'-phosphate oxidase superfamily flavin-nucleotide-binding protein</fullName>
    </submittedName>
</protein>
<reference evidence="2" key="1">
    <citation type="submission" date="2023-07" db="EMBL/GenBank/DDBJ databases">
        <title>Sorghum-associated microbial communities from plants grown in Nebraska, USA.</title>
        <authorList>
            <person name="Schachtman D."/>
        </authorList>
    </citation>
    <scope>NUCLEOTIDE SEQUENCE</scope>
    <source>
        <strain evidence="2">DS1061</strain>
    </source>
</reference>
<dbReference type="PANTHER" id="PTHR40660">
    <property type="entry name" value="5'-PHOSPHATE OXIDASE PUTATIVE DOMAIN-CONTAINING PROTEIN-RELATED"/>
    <property type="match status" value="1"/>
</dbReference>
<organism evidence="2 3">
    <name type="scientific">Paraburkholderia caledonica</name>
    <dbReference type="NCBI Taxonomy" id="134536"/>
    <lineage>
        <taxon>Bacteria</taxon>
        <taxon>Pseudomonadati</taxon>
        <taxon>Pseudomonadota</taxon>
        <taxon>Betaproteobacteria</taxon>
        <taxon>Burkholderiales</taxon>
        <taxon>Burkholderiaceae</taxon>
        <taxon>Paraburkholderia</taxon>
    </lineage>
</organism>
<comment type="caution">
    <text evidence="2">The sequence shown here is derived from an EMBL/GenBank/DDBJ whole genome shotgun (WGS) entry which is preliminary data.</text>
</comment>
<dbReference type="SUPFAM" id="SSF50475">
    <property type="entry name" value="FMN-binding split barrel"/>
    <property type="match status" value="1"/>
</dbReference>
<dbReference type="Proteomes" id="UP001229486">
    <property type="component" value="Unassembled WGS sequence"/>
</dbReference>
<dbReference type="EMBL" id="JAURTK010000002">
    <property type="protein sequence ID" value="MDP9646461.1"/>
    <property type="molecule type" value="Genomic_DNA"/>
</dbReference>
<evidence type="ECO:0000313" key="3">
    <source>
        <dbReference type="Proteomes" id="UP001229486"/>
    </source>
</evidence>
<feature type="domain" description="Pyridoxamine 5'-phosphate oxidase N-terminal" evidence="1">
    <location>
        <begin position="7"/>
        <end position="99"/>
    </location>
</feature>
<evidence type="ECO:0000313" key="2">
    <source>
        <dbReference type="EMBL" id="MDP9646461.1"/>
    </source>
</evidence>
<dbReference type="PANTHER" id="PTHR40660:SF1">
    <property type="entry name" value="5'-PHOSPHATE OXIDASE PUTATIVE DOMAIN-CONTAINING PROTEIN-RELATED"/>
    <property type="match status" value="1"/>
</dbReference>